<sequence length="125" mass="13600">MTTDLSGTWLGTYWHNGEPTRFEATLVQGGNGLSGRMQDDGPLGEAQVVGDIVGRKVSFSKTYIGAQSHSIDYAGTISEEGDSISGSWIIRGTRHSGNWEAKRGGDDLMQQLRRRMEQQTPVGAK</sequence>
<evidence type="ECO:0000313" key="2">
    <source>
        <dbReference type="EMBL" id="MBE9032808.1"/>
    </source>
</evidence>
<gene>
    <name evidence="2" type="ORF">IQ266_24025</name>
</gene>
<comment type="caution">
    <text evidence="2">The sequence shown here is derived from an EMBL/GenBank/DDBJ whole genome shotgun (WGS) entry which is preliminary data.</text>
</comment>
<proteinExistence type="predicted"/>
<accession>A0A928Z6N1</accession>
<organism evidence="2 3">
    <name type="scientific">Romeriopsis navalis LEGE 11480</name>
    <dbReference type="NCBI Taxonomy" id="2777977"/>
    <lineage>
        <taxon>Bacteria</taxon>
        <taxon>Bacillati</taxon>
        <taxon>Cyanobacteriota</taxon>
        <taxon>Cyanophyceae</taxon>
        <taxon>Leptolyngbyales</taxon>
        <taxon>Leptolyngbyaceae</taxon>
        <taxon>Romeriopsis</taxon>
        <taxon>Romeriopsis navalis</taxon>
    </lineage>
</organism>
<dbReference type="RefSeq" id="WP_264327627.1">
    <property type="nucleotide sequence ID" value="NZ_JADEXQ010000126.1"/>
</dbReference>
<name>A0A928Z6N1_9CYAN</name>
<evidence type="ECO:0008006" key="4">
    <source>
        <dbReference type="Google" id="ProtNLM"/>
    </source>
</evidence>
<protein>
    <recommendedName>
        <fullName evidence="4">Avidin family protein</fullName>
    </recommendedName>
</protein>
<evidence type="ECO:0000256" key="1">
    <source>
        <dbReference type="SAM" id="MobiDB-lite"/>
    </source>
</evidence>
<dbReference type="EMBL" id="JADEXQ010000126">
    <property type="protein sequence ID" value="MBE9032808.1"/>
    <property type="molecule type" value="Genomic_DNA"/>
</dbReference>
<evidence type="ECO:0000313" key="3">
    <source>
        <dbReference type="Proteomes" id="UP000625316"/>
    </source>
</evidence>
<dbReference type="AlphaFoldDB" id="A0A928Z6N1"/>
<reference evidence="2" key="1">
    <citation type="submission" date="2020-10" db="EMBL/GenBank/DDBJ databases">
        <authorList>
            <person name="Castelo-Branco R."/>
            <person name="Eusebio N."/>
            <person name="Adriana R."/>
            <person name="Vieira A."/>
            <person name="Brugerolle De Fraissinette N."/>
            <person name="Rezende De Castro R."/>
            <person name="Schneider M.P."/>
            <person name="Vasconcelos V."/>
            <person name="Leao P.N."/>
        </authorList>
    </citation>
    <scope>NUCLEOTIDE SEQUENCE</scope>
    <source>
        <strain evidence="2">LEGE 11480</strain>
    </source>
</reference>
<feature type="region of interest" description="Disordered" evidence="1">
    <location>
        <begin position="95"/>
        <end position="125"/>
    </location>
</feature>
<dbReference type="Proteomes" id="UP000625316">
    <property type="component" value="Unassembled WGS sequence"/>
</dbReference>
<keyword evidence="3" id="KW-1185">Reference proteome</keyword>